<dbReference type="RefSeq" id="WP_343856499.1">
    <property type="nucleotide sequence ID" value="NZ_BAAAFD010000001.1"/>
</dbReference>
<evidence type="ECO:0000256" key="1">
    <source>
        <dbReference type="SAM" id="MobiDB-lite"/>
    </source>
</evidence>
<feature type="region of interest" description="Disordered" evidence="1">
    <location>
        <begin position="51"/>
        <end position="203"/>
    </location>
</feature>
<comment type="caution">
    <text evidence="3">The sequence shown here is derived from an EMBL/GenBank/DDBJ whole genome shotgun (WGS) entry which is preliminary data.</text>
</comment>
<protein>
    <submittedName>
        <fullName evidence="3">Flagellar hook-length control protein FliK</fullName>
    </submittedName>
</protein>
<keyword evidence="3" id="KW-0966">Cell projection</keyword>
<accession>A0ABP3WQX0</accession>
<evidence type="ECO:0000313" key="4">
    <source>
        <dbReference type="Proteomes" id="UP001500359"/>
    </source>
</evidence>
<keyword evidence="3" id="KW-0282">Flagellum</keyword>
<gene>
    <name evidence="3" type="ORF">GCM10009114_06920</name>
</gene>
<feature type="compositionally biased region" description="Polar residues" evidence="1">
    <location>
        <begin position="158"/>
        <end position="169"/>
    </location>
</feature>
<evidence type="ECO:0000259" key="2">
    <source>
        <dbReference type="Pfam" id="PF02120"/>
    </source>
</evidence>
<dbReference type="CDD" id="cd17470">
    <property type="entry name" value="T3SS_Flik_C"/>
    <property type="match status" value="1"/>
</dbReference>
<dbReference type="PANTHER" id="PTHR37533">
    <property type="entry name" value="FLAGELLAR HOOK-LENGTH CONTROL PROTEIN"/>
    <property type="match status" value="1"/>
</dbReference>
<feature type="region of interest" description="Disordered" evidence="1">
    <location>
        <begin position="685"/>
        <end position="711"/>
    </location>
</feature>
<sequence>MQHIATDKSEFAALSFKVGTQKSQNINPQVDFQSFLREANPIYSQPVQPRVAVDRVSEPSNPSANNASSRQKQDVKGSDLYDRKQTPQQTEQQVKAKNTTPAVSQSNSNTAQVQQGKSAQQSKSVDAAVENDNLSADKSAADKAAAHNTTSKAEDNEQTGTNNQQPSTSKESELTATGVETKDTDITAHTSEDAAGEETAAEMQSDIDWLTLVESSLRADLANNTDKSAKPALKDSEIKLSADITGELGSKANGLDAQLAADAAQTLSIEKPVTDAGTDQTLLVTEEQIAADFATQKEQSALATLADLLNKPGAAKPPIAKIEEAIEELLLAQNSALRGKNTENVENAGQQHSLLTAVPADILVDAKSANNAMTEAETSLDAELLVAMTLPEKLAGNQNQVVQTTNVKADTTTIAADILPAGLTENLPEQSANTIAEDLTRLAKLPDTKLDAALANMADRLVSDADKNRNNAVLQSLEKVTLGADPAVFKENFVAALKAGIEEFKAQLQQGHQPSIDLNAMVADSLTKITGVQVNSEQVSGTLSRFNQTLEVSNLLRAQNDSGQLSANITKVTSNDTLTQAQVTQQKQGQQVAQFDKAVNITRNEGLQQMAEKVRWMVNQNNLQAEIRLDPPDLGAMKVRINMAGDSATVSIVVQSQQARDVLEQATPRLKELLEQQGIELGQSSVHQEQGDTDAEAQGQLAGGHSEQQELEDEDMMHIDQPIRNGRLGGIDYFV</sequence>
<dbReference type="Proteomes" id="UP001500359">
    <property type="component" value="Unassembled WGS sequence"/>
</dbReference>
<feature type="compositionally biased region" description="Basic and acidic residues" evidence="1">
    <location>
        <begin position="71"/>
        <end position="85"/>
    </location>
</feature>
<feature type="compositionally biased region" description="Low complexity" evidence="1">
    <location>
        <begin position="59"/>
        <end position="69"/>
    </location>
</feature>
<dbReference type="PANTHER" id="PTHR37533:SF2">
    <property type="entry name" value="FLAGELLAR HOOK-LENGTH CONTROL PROTEIN"/>
    <property type="match status" value="1"/>
</dbReference>
<feature type="compositionally biased region" description="Basic and acidic residues" evidence="1">
    <location>
        <begin position="180"/>
        <end position="192"/>
    </location>
</feature>
<dbReference type="InterPro" id="IPR052563">
    <property type="entry name" value="FliK"/>
</dbReference>
<keyword evidence="4" id="KW-1185">Reference proteome</keyword>
<reference evidence="4" key="1">
    <citation type="journal article" date="2019" name="Int. J. Syst. Evol. Microbiol.">
        <title>The Global Catalogue of Microorganisms (GCM) 10K type strain sequencing project: providing services to taxonomists for standard genome sequencing and annotation.</title>
        <authorList>
            <consortium name="The Broad Institute Genomics Platform"/>
            <consortium name="The Broad Institute Genome Sequencing Center for Infectious Disease"/>
            <person name="Wu L."/>
            <person name="Ma J."/>
        </authorList>
    </citation>
    <scope>NUCLEOTIDE SEQUENCE [LARGE SCALE GENOMIC DNA]</scope>
    <source>
        <strain evidence="4">JCM 15896</strain>
    </source>
</reference>
<evidence type="ECO:0000313" key="3">
    <source>
        <dbReference type="EMBL" id="GAA0853633.1"/>
    </source>
</evidence>
<organism evidence="3 4">
    <name type="scientific">Aliiglaciecola litoralis</name>
    <dbReference type="NCBI Taxonomy" id="582857"/>
    <lineage>
        <taxon>Bacteria</taxon>
        <taxon>Pseudomonadati</taxon>
        <taxon>Pseudomonadota</taxon>
        <taxon>Gammaproteobacteria</taxon>
        <taxon>Alteromonadales</taxon>
        <taxon>Alteromonadaceae</taxon>
        <taxon>Aliiglaciecola</taxon>
    </lineage>
</organism>
<proteinExistence type="predicted"/>
<dbReference type="InterPro" id="IPR038610">
    <property type="entry name" value="FliK-like_C_sf"/>
</dbReference>
<keyword evidence="3" id="KW-0969">Cilium</keyword>
<dbReference type="InterPro" id="IPR021136">
    <property type="entry name" value="Flagellar_hook_control-like_C"/>
</dbReference>
<dbReference type="Gene3D" id="3.30.750.140">
    <property type="match status" value="1"/>
</dbReference>
<feature type="domain" description="Flagellar hook-length control protein-like C-terminal" evidence="2">
    <location>
        <begin position="612"/>
        <end position="693"/>
    </location>
</feature>
<dbReference type="Pfam" id="PF02120">
    <property type="entry name" value="Flg_hook"/>
    <property type="match status" value="1"/>
</dbReference>
<feature type="compositionally biased region" description="Polar residues" evidence="1">
    <location>
        <begin position="86"/>
        <end position="124"/>
    </location>
</feature>
<name>A0ABP3WQX0_9ALTE</name>
<dbReference type="EMBL" id="BAAAFD010000001">
    <property type="protein sequence ID" value="GAA0853633.1"/>
    <property type="molecule type" value="Genomic_DNA"/>
</dbReference>